<name>A0A194VUX6_CYTMA</name>
<dbReference type="AlphaFoldDB" id="A0A194VUX6"/>
<evidence type="ECO:0000313" key="2">
    <source>
        <dbReference type="Proteomes" id="UP000078559"/>
    </source>
</evidence>
<proteinExistence type="predicted"/>
<sequence>MALKKNKEASLSGSGLQLGKLGARIGAVMPVHRLTPFHVTMNPRSSLRFLPSMPNFPQQQTLEPLRTAARHSEALRQTGRQAAQVKGCARFTAHGSDPRLTTAESAAQWIQNRDAFHNRATNDGLSAVTLQQANATI</sequence>
<protein>
    <submittedName>
        <fullName evidence="1">Uncharacterized protein</fullName>
    </submittedName>
</protein>
<accession>A0A194VUX6</accession>
<evidence type="ECO:0000313" key="1">
    <source>
        <dbReference type="EMBL" id="KUI68021.1"/>
    </source>
</evidence>
<dbReference type="Proteomes" id="UP000078559">
    <property type="component" value="Chromosome 3"/>
</dbReference>
<dbReference type="EMBL" id="CM003100">
    <property type="protein sequence ID" value="KUI68021.1"/>
    <property type="molecule type" value="Genomic_DNA"/>
</dbReference>
<organism evidence="1 2">
    <name type="scientific">Cytospora mali</name>
    <name type="common">Apple Valsa canker fungus</name>
    <name type="synonym">Valsa mali</name>
    <dbReference type="NCBI Taxonomy" id="578113"/>
    <lineage>
        <taxon>Eukaryota</taxon>
        <taxon>Fungi</taxon>
        <taxon>Dikarya</taxon>
        <taxon>Ascomycota</taxon>
        <taxon>Pezizomycotina</taxon>
        <taxon>Sordariomycetes</taxon>
        <taxon>Sordariomycetidae</taxon>
        <taxon>Diaporthales</taxon>
        <taxon>Cytosporaceae</taxon>
        <taxon>Cytospora</taxon>
    </lineage>
</organism>
<reference evidence="1" key="1">
    <citation type="submission" date="2014-12" db="EMBL/GenBank/DDBJ databases">
        <title>Genome Sequence of Valsa Canker Pathogens Uncovers a Specific Adaption of Colonization on Woody Bark.</title>
        <authorList>
            <person name="Yin Z."/>
            <person name="Liu H."/>
            <person name="Gao X."/>
            <person name="Li Z."/>
            <person name="Song N."/>
            <person name="Ke X."/>
            <person name="Dai Q."/>
            <person name="Wu Y."/>
            <person name="Sun Y."/>
            <person name="Xu J.-R."/>
            <person name="Kang Z.K."/>
            <person name="Wang L."/>
            <person name="Huang L."/>
        </authorList>
    </citation>
    <scope>NUCLEOTIDE SEQUENCE [LARGE SCALE GENOMIC DNA]</scope>
    <source>
        <strain evidence="1">03-8</strain>
    </source>
</reference>
<keyword evidence="2" id="KW-1185">Reference proteome</keyword>
<gene>
    <name evidence="1" type="ORF">VM1G_11508</name>
</gene>